<accession>A0A815NPZ6</accession>
<reference evidence="1" key="1">
    <citation type="submission" date="2021-02" db="EMBL/GenBank/DDBJ databases">
        <authorList>
            <person name="Nowell W R."/>
        </authorList>
    </citation>
    <scope>NUCLEOTIDE SEQUENCE</scope>
</reference>
<keyword evidence="2" id="KW-1185">Reference proteome</keyword>
<dbReference type="AlphaFoldDB" id="A0A815NPZ6"/>
<protein>
    <submittedName>
        <fullName evidence="1">Uncharacterized protein</fullName>
    </submittedName>
</protein>
<dbReference type="Proteomes" id="UP000663828">
    <property type="component" value="Unassembled WGS sequence"/>
</dbReference>
<organism evidence="1 2">
    <name type="scientific">Adineta ricciae</name>
    <name type="common">Rotifer</name>
    <dbReference type="NCBI Taxonomy" id="249248"/>
    <lineage>
        <taxon>Eukaryota</taxon>
        <taxon>Metazoa</taxon>
        <taxon>Spiralia</taxon>
        <taxon>Gnathifera</taxon>
        <taxon>Rotifera</taxon>
        <taxon>Eurotatoria</taxon>
        <taxon>Bdelloidea</taxon>
        <taxon>Adinetida</taxon>
        <taxon>Adinetidae</taxon>
        <taxon>Adineta</taxon>
    </lineage>
</organism>
<sequence>MVNRTSKRQINLKYKRVSRSFAKINHFKQILTSISANIENSSGDEEKNFRDYIDQPVQDALSMNYSTFNGASPNTRKESVAESHFDECSESDEGHKLDEHEINIEDLIDEIDIDDFNRKTPLYSGSPVSAYEACVTLINLTQLLNLDKTKTQLLLKEIRSFFPVDCHLPKTIYKLFEITGNTNIPQVSLHCVNCGALLAKSNKEECSSNCIYNGQYRSSKKIAELAIMNIEYEIRRVVERYVDLINDYSTHGKQLVPCDLINGKVYQSLSSYSNHPNITIVLHGDGAPVETVSKKSVWPIQATIVEIPVPVRDWKSAVMVFGVWLAATNR</sequence>
<evidence type="ECO:0000313" key="2">
    <source>
        <dbReference type="Proteomes" id="UP000663828"/>
    </source>
</evidence>
<evidence type="ECO:0000313" key="1">
    <source>
        <dbReference type="EMBL" id="CAF1436740.1"/>
    </source>
</evidence>
<comment type="caution">
    <text evidence="1">The sequence shown here is derived from an EMBL/GenBank/DDBJ whole genome shotgun (WGS) entry which is preliminary data.</text>
</comment>
<dbReference type="EMBL" id="CAJNOR010003671">
    <property type="protein sequence ID" value="CAF1436740.1"/>
    <property type="molecule type" value="Genomic_DNA"/>
</dbReference>
<gene>
    <name evidence="1" type="ORF">XAT740_LOCUS36086</name>
</gene>
<name>A0A815NPZ6_ADIRI</name>
<proteinExistence type="predicted"/>